<evidence type="ECO:0000313" key="1">
    <source>
        <dbReference type="EMBL" id="SFO13191.1"/>
    </source>
</evidence>
<gene>
    <name evidence="1" type="ORF">SAMN04489757_11052</name>
</gene>
<evidence type="ECO:0000313" key="2">
    <source>
        <dbReference type="Proteomes" id="UP000198806"/>
    </source>
</evidence>
<name>A0A1I5EQ96_9FIRM</name>
<reference evidence="1 2" key="1">
    <citation type="submission" date="2016-10" db="EMBL/GenBank/DDBJ databases">
        <authorList>
            <person name="de Groot N.N."/>
        </authorList>
    </citation>
    <scope>NUCLEOTIDE SEQUENCE [LARGE SCALE GENOMIC DNA]</scope>
    <source>
        <strain evidence="1 2">DSM 1283</strain>
    </source>
</reference>
<accession>A0A1I5EQ96</accession>
<protein>
    <submittedName>
        <fullName evidence="1">Uncharacterized protein</fullName>
    </submittedName>
</protein>
<keyword evidence="2" id="KW-1185">Reference proteome</keyword>
<dbReference type="STRING" id="1527.SAMN04489757_11052"/>
<dbReference type="OrthoDB" id="95576at2"/>
<dbReference type="EMBL" id="FOWD01000010">
    <property type="protein sequence ID" value="SFO13191.1"/>
    <property type="molecule type" value="Genomic_DNA"/>
</dbReference>
<dbReference type="RefSeq" id="WP_091685768.1">
    <property type="nucleotide sequence ID" value="NZ_BAABFM010000061.1"/>
</dbReference>
<sequence>MINEIKAIVQNYLNNAKLCNVMTGVVENGGIRISEKIVIPNELIKGNLMDYTSTGVKVRLIRNHGGKEFYIIEIIDKNFLIKGSTVTLSRDGNLYEYKVEDVVK</sequence>
<dbReference type="Proteomes" id="UP000198806">
    <property type="component" value="Unassembled WGS sequence"/>
</dbReference>
<organism evidence="1 2">
    <name type="scientific">Anaerocolumna aminovalerica</name>
    <dbReference type="NCBI Taxonomy" id="1527"/>
    <lineage>
        <taxon>Bacteria</taxon>
        <taxon>Bacillati</taxon>
        <taxon>Bacillota</taxon>
        <taxon>Clostridia</taxon>
        <taxon>Lachnospirales</taxon>
        <taxon>Lachnospiraceae</taxon>
        <taxon>Anaerocolumna</taxon>
    </lineage>
</organism>
<proteinExistence type="predicted"/>
<dbReference type="AlphaFoldDB" id="A0A1I5EQ96"/>